<evidence type="ECO:0000256" key="3">
    <source>
        <dbReference type="ARBA" id="ARBA00022723"/>
    </source>
</evidence>
<feature type="domain" description="Thiamine phosphate synthase/TenI" evidence="12">
    <location>
        <begin position="12"/>
        <end position="191"/>
    </location>
</feature>
<evidence type="ECO:0000256" key="2">
    <source>
        <dbReference type="ARBA" id="ARBA00022679"/>
    </source>
</evidence>
<comment type="function">
    <text evidence="9">Condenses 4-methyl-5-(beta-hydroxyethyl)thiazole monophosphate (THZ-P) and 2-methyl-4-amino-5-hydroxymethyl pyrimidine pyrophosphate (HMP-PP) to form thiamine monophosphate (TMP).</text>
</comment>
<dbReference type="GO" id="GO:0009228">
    <property type="term" value="P:thiamine biosynthetic process"/>
    <property type="evidence" value="ECO:0007669"/>
    <property type="project" value="UniProtKB-KW"/>
</dbReference>
<dbReference type="EMBL" id="JDVG02000513">
    <property type="protein sequence ID" value="KFB71636.1"/>
    <property type="molecule type" value="Genomic_DNA"/>
</dbReference>
<evidence type="ECO:0000256" key="6">
    <source>
        <dbReference type="ARBA" id="ARBA00047334"/>
    </source>
</evidence>
<comment type="pathway">
    <text evidence="1 9 11">Cofactor biosynthesis; thiamine diphosphate biosynthesis; thiamine phosphate from 4-amino-2-methyl-5-diphosphomethylpyrimidine and 4-methyl-5-(2-phosphoethyl)-thiazole: step 1/1.</text>
</comment>
<dbReference type="InterPro" id="IPR034291">
    <property type="entry name" value="TMP_synthase"/>
</dbReference>
<evidence type="ECO:0000256" key="7">
    <source>
        <dbReference type="ARBA" id="ARBA00047851"/>
    </source>
</evidence>
<dbReference type="SUPFAM" id="SSF51391">
    <property type="entry name" value="Thiamin phosphate synthase"/>
    <property type="match status" value="1"/>
</dbReference>
<feature type="binding site" evidence="9">
    <location>
        <position position="169"/>
    </location>
    <ligand>
        <name>2-[(2R,5Z)-2-carboxy-4-methylthiazol-5(2H)-ylidene]ethyl phosphate</name>
        <dbReference type="ChEBI" id="CHEBI:62899"/>
    </ligand>
</feature>
<comment type="cofactor">
    <cofactor evidence="9">
        <name>Mg(2+)</name>
        <dbReference type="ChEBI" id="CHEBI:18420"/>
    </cofactor>
    <text evidence="9">Binds 1 Mg(2+) ion per subunit.</text>
</comment>
<dbReference type="AlphaFoldDB" id="A0A080LT70"/>
<dbReference type="InterPro" id="IPR036206">
    <property type="entry name" value="ThiamineP_synth_sf"/>
</dbReference>
<dbReference type="GO" id="GO:0000287">
    <property type="term" value="F:magnesium ion binding"/>
    <property type="evidence" value="ECO:0007669"/>
    <property type="project" value="UniProtKB-UniRule"/>
</dbReference>
<reference evidence="13 14" key="1">
    <citation type="submission" date="2014-02" db="EMBL/GenBank/DDBJ databases">
        <title>Expanding our view of genomic diversity in Candidatus Accumulibacter clades.</title>
        <authorList>
            <person name="Skennerton C.T."/>
            <person name="Barr J.J."/>
            <person name="Slater F.R."/>
            <person name="Bond P.L."/>
            <person name="Tyson G.W."/>
        </authorList>
    </citation>
    <scope>NUCLEOTIDE SEQUENCE [LARGE SCALE GENOMIC DNA]</scope>
    <source>
        <strain evidence="14">BA-91</strain>
    </source>
</reference>
<dbReference type="Pfam" id="PF02581">
    <property type="entry name" value="TMP-TENI"/>
    <property type="match status" value="1"/>
</dbReference>
<evidence type="ECO:0000256" key="4">
    <source>
        <dbReference type="ARBA" id="ARBA00022842"/>
    </source>
</evidence>
<dbReference type="CDD" id="cd00564">
    <property type="entry name" value="TMP_TenI"/>
    <property type="match status" value="1"/>
</dbReference>
<dbReference type="GO" id="GO:0009229">
    <property type="term" value="P:thiamine diphosphate biosynthetic process"/>
    <property type="evidence" value="ECO:0007669"/>
    <property type="project" value="UniProtKB-UniRule"/>
</dbReference>
<feature type="binding site" evidence="9">
    <location>
        <position position="142"/>
    </location>
    <ligand>
        <name>4-amino-2-methyl-5-(diphosphooxymethyl)pyrimidine</name>
        <dbReference type="ChEBI" id="CHEBI:57841"/>
    </ligand>
</feature>
<name>A0A080LT70_9PROT</name>
<sequence>MPEAVGKPLRGLYAVTPEGLPLNTLLAQVEAALQGGTVLVQYRDKSRDPARRAATARALLSLCRGFGARLLINDDLALALAVHADGVHLGAADGELPAARQALGAGALLGASCYDDFERARVAVSAGADYVAFGAVHPSATKPLARPAPLSLFTRCRSELRVPACAIGGITVDRARPLLAAGADLLAVISDLFEAPDVTARAAAYQPLFEEDHREFLQRATF</sequence>
<evidence type="ECO:0000313" key="13">
    <source>
        <dbReference type="EMBL" id="KFB71636.1"/>
    </source>
</evidence>
<dbReference type="EC" id="2.5.1.3" evidence="9"/>
<keyword evidence="2 9" id="KW-0808">Transferase</keyword>
<dbReference type="PANTHER" id="PTHR20857">
    <property type="entry name" value="THIAMINE-PHOSPHATE PYROPHOSPHORYLASE"/>
    <property type="match status" value="1"/>
</dbReference>
<gene>
    <name evidence="13" type="primary">thiE_2</name>
    <name evidence="9" type="synonym">thiE</name>
    <name evidence="13" type="ORF">AW09_003217</name>
</gene>
<dbReference type="GO" id="GO:0005737">
    <property type="term" value="C:cytoplasm"/>
    <property type="evidence" value="ECO:0007669"/>
    <property type="project" value="TreeGrafter"/>
</dbReference>
<comment type="catalytic activity">
    <reaction evidence="7 9 10">
        <text>2-(2-carboxy-4-methylthiazol-5-yl)ethyl phosphate + 4-amino-2-methyl-5-(diphosphooxymethyl)pyrimidine + 2 H(+) = thiamine phosphate + CO2 + diphosphate</text>
        <dbReference type="Rhea" id="RHEA:47848"/>
        <dbReference type="ChEBI" id="CHEBI:15378"/>
        <dbReference type="ChEBI" id="CHEBI:16526"/>
        <dbReference type="ChEBI" id="CHEBI:33019"/>
        <dbReference type="ChEBI" id="CHEBI:37575"/>
        <dbReference type="ChEBI" id="CHEBI:57841"/>
        <dbReference type="ChEBI" id="CHEBI:62890"/>
        <dbReference type="EC" id="2.5.1.3"/>
    </reaction>
</comment>
<proteinExistence type="inferred from homology"/>
<dbReference type="HAMAP" id="MF_00097">
    <property type="entry name" value="TMP_synthase"/>
    <property type="match status" value="1"/>
</dbReference>
<feature type="binding site" evidence="9">
    <location>
        <begin position="189"/>
        <end position="190"/>
    </location>
    <ligand>
        <name>2-[(2R,5Z)-2-carboxy-4-methylthiazol-5(2H)-ylidene]ethyl phosphate</name>
        <dbReference type="ChEBI" id="CHEBI:62899"/>
    </ligand>
</feature>
<dbReference type="NCBIfam" id="TIGR00693">
    <property type="entry name" value="thiE"/>
    <property type="match status" value="1"/>
</dbReference>
<dbReference type="InterPro" id="IPR022998">
    <property type="entry name" value="ThiamineP_synth_TenI"/>
</dbReference>
<keyword evidence="3 9" id="KW-0479">Metal-binding</keyword>
<protein>
    <recommendedName>
        <fullName evidence="9">Thiamine-phosphate synthase</fullName>
        <shortName evidence="9">TP synthase</shortName>
        <shortName evidence="9">TPS</shortName>
        <ecNumber evidence="9">2.5.1.3</ecNumber>
    </recommendedName>
    <alternativeName>
        <fullName evidence="9">Thiamine-phosphate pyrophosphorylase</fullName>
        <shortName evidence="9">TMP pyrophosphorylase</shortName>
        <shortName evidence="9">TMP-PPase</shortName>
    </alternativeName>
</protein>
<organism evidence="13 14">
    <name type="scientific">Candidatus Accumulibacter phosphatis</name>
    <dbReference type="NCBI Taxonomy" id="327160"/>
    <lineage>
        <taxon>Bacteria</taxon>
        <taxon>Pseudomonadati</taxon>
        <taxon>Pseudomonadota</taxon>
        <taxon>Betaproteobacteria</taxon>
        <taxon>Candidatus Accumulibacter</taxon>
    </lineage>
</organism>
<comment type="caution">
    <text evidence="13">The sequence shown here is derived from an EMBL/GenBank/DDBJ whole genome shotgun (WGS) entry which is preliminary data.</text>
</comment>
<evidence type="ECO:0000256" key="11">
    <source>
        <dbReference type="RuleBase" id="RU004253"/>
    </source>
</evidence>
<comment type="catalytic activity">
    <reaction evidence="6 9 10">
        <text>4-methyl-5-(2-phosphooxyethyl)-thiazole + 4-amino-2-methyl-5-(diphosphooxymethyl)pyrimidine + H(+) = thiamine phosphate + diphosphate</text>
        <dbReference type="Rhea" id="RHEA:22328"/>
        <dbReference type="ChEBI" id="CHEBI:15378"/>
        <dbReference type="ChEBI" id="CHEBI:33019"/>
        <dbReference type="ChEBI" id="CHEBI:37575"/>
        <dbReference type="ChEBI" id="CHEBI:57841"/>
        <dbReference type="ChEBI" id="CHEBI:58296"/>
        <dbReference type="EC" id="2.5.1.3"/>
    </reaction>
</comment>
<evidence type="ECO:0000256" key="5">
    <source>
        <dbReference type="ARBA" id="ARBA00022977"/>
    </source>
</evidence>
<dbReference type="UniPathway" id="UPA00060">
    <property type="reaction ID" value="UER00141"/>
</dbReference>
<dbReference type="Gene3D" id="3.20.20.70">
    <property type="entry name" value="Aldolase class I"/>
    <property type="match status" value="1"/>
</dbReference>
<feature type="binding site" evidence="9">
    <location>
        <position position="74"/>
    </location>
    <ligand>
        <name>Mg(2+)</name>
        <dbReference type="ChEBI" id="CHEBI:18420"/>
    </ligand>
</feature>
<evidence type="ECO:0000256" key="9">
    <source>
        <dbReference type="HAMAP-Rule" id="MF_00097"/>
    </source>
</evidence>
<keyword evidence="4 9" id="KW-0460">Magnesium</keyword>
<feature type="binding site" evidence="9">
    <location>
        <position position="93"/>
    </location>
    <ligand>
        <name>Mg(2+)</name>
        <dbReference type="ChEBI" id="CHEBI:18420"/>
    </ligand>
</feature>
<feature type="binding site" evidence="9">
    <location>
        <begin position="139"/>
        <end position="141"/>
    </location>
    <ligand>
        <name>2-[(2R,5Z)-2-carboxy-4-methylthiazol-5(2H)-ylidene]ethyl phosphate</name>
        <dbReference type="ChEBI" id="CHEBI:62899"/>
    </ligand>
</feature>
<comment type="catalytic activity">
    <reaction evidence="8 9 10">
        <text>2-[(2R,5Z)-2-carboxy-4-methylthiazol-5(2H)-ylidene]ethyl phosphate + 4-amino-2-methyl-5-(diphosphooxymethyl)pyrimidine + 2 H(+) = thiamine phosphate + CO2 + diphosphate</text>
        <dbReference type="Rhea" id="RHEA:47844"/>
        <dbReference type="ChEBI" id="CHEBI:15378"/>
        <dbReference type="ChEBI" id="CHEBI:16526"/>
        <dbReference type="ChEBI" id="CHEBI:33019"/>
        <dbReference type="ChEBI" id="CHEBI:37575"/>
        <dbReference type="ChEBI" id="CHEBI:57841"/>
        <dbReference type="ChEBI" id="CHEBI:62899"/>
        <dbReference type="EC" id="2.5.1.3"/>
    </reaction>
</comment>
<accession>A0A080LT70</accession>
<evidence type="ECO:0000313" key="14">
    <source>
        <dbReference type="Proteomes" id="UP000020077"/>
    </source>
</evidence>
<dbReference type="PANTHER" id="PTHR20857:SF15">
    <property type="entry name" value="THIAMINE-PHOSPHATE SYNTHASE"/>
    <property type="match status" value="1"/>
</dbReference>
<dbReference type="Proteomes" id="UP000020077">
    <property type="component" value="Unassembled WGS sequence"/>
</dbReference>
<evidence type="ECO:0000256" key="10">
    <source>
        <dbReference type="RuleBase" id="RU003826"/>
    </source>
</evidence>
<keyword evidence="5 9" id="KW-0784">Thiamine biosynthesis</keyword>
<evidence type="ECO:0000256" key="8">
    <source>
        <dbReference type="ARBA" id="ARBA00047883"/>
    </source>
</evidence>
<feature type="binding site" evidence="9">
    <location>
        <position position="112"/>
    </location>
    <ligand>
        <name>4-amino-2-methyl-5-(diphosphooxymethyl)pyrimidine</name>
        <dbReference type="ChEBI" id="CHEBI:57841"/>
    </ligand>
</feature>
<dbReference type="GO" id="GO:0004789">
    <property type="term" value="F:thiamine-phosphate diphosphorylase activity"/>
    <property type="evidence" value="ECO:0007669"/>
    <property type="project" value="UniProtKB-UniRule"/>
</dbReference>
<evidence type="ECO:0000256" key="1">
    <source>
        <dbReference type="ARBA" id="ARBA00005165"/>
    </source>
</evidence>
<feature type="binding site" evidence="9">
    <location>
        <begin position="41"/>
        <end position="45"/>
    </location>
    <ligand>
        <name>4-amino-2-methyl-5-(diphosphooxymethyl)pyrimidine</name>
        <dbReference type="ChEBI" id="CHEBI:57841"/>
    </ligand>
</feature>
<evidence type="ECO:0000259" key="12">
    <source>
        <dbReference type="Pfam" id="PF02581"/>
    </source>
</evidence>
<dbReference type="InterPro" id="IPR013785">
    <property type="entry name" value="Aldolase_TIM"/>
</dbReference>
<comment type="similarity">
    <text evidence="9 10">Belongs to the thiamine-phosphate synthase family.</text>
</comment>
<feature type="binding site" evidence="9">
    <location>
        <position position="73"/>
    </location>
    <ligand>
        <name>4-amino-2-methyl-5-(diphosphooxymethyl)pyrimidine</name>
        <dbReference type="ChEBI" id="CHEBI:57841"/>
    </ligand>
</feature>